<evidence type="ECO:0000256" key="2">
    <source>
        <dbReference type="SAM" id="SignalP"/>
    </source>
</evidence>
<evidence type="ECO:0000313" key="3">
    <source>
        <dbReference type="EMBL" id="CAH0109319.1"/>
    </source>
</evidence>
<organism evidence="3 4">
    <name type="scientific">Daphnia galeata</name>
    <dbReference type="NCBI Taxonomy" id="27404"/>
    <lineage>
        <taxon>Eukaryota</taxon>
        <taxon>Metazoa</taxon>
        <taxon>Ecdysozoa</taxon>
        <taxon>Arthropoda</taxon>
        <taxon>Crustacea</taxon>
        <taxon>Branchiopoda</taxon>
        <taxon>Diplostraca</taxon>
        <taxon>Cladocera</taxon>
        <taxon>Anomopoda</taxon>
        <taxon>Daphniidae</taxon>
        <taxon>Daphnia</taxon>
    </lineage>
</organism>
<feature type="chain" id="PRO_5035153290" evidence="2">
    <location>
        <begin position="21"/>
        <end position="487"/>
    </location>
</feature>
<accession>A0A8J2W8X6</accession>
<sequence length="487" mass="55825">MMRSLTILMAIFLCETVVVSDVFLRIDLNDDQLERRYGDNSSDVTPLETDQKDVEQQTTFEIGQLSKDDESNSIPFGLSEREFQKYNKLLNKLKFKNFVINGPSAVSTPTTEESTTEETTPTTTFGINQRQEEIFPEDITDVDEDYDIIIMDQTQHILPILAPSGFGFFQAFVNLVRCGQVKRSFHSVVFSRTGVQNLKNLCRKKMSSFSSILQTLHTVLGKGVLGTCENTSSPAKQEWQERKAAVMKPGKRSYFIKSLWHVECSRCDHYLYQTEEEVEEEQGRLCVENYRAAFRSVKDCFDGIDNKSGKPWKIKYHALSSNDNVQVIKTLQKKWVKMFPSLDMGPVEEDMKSLLYADSYFQLACKQLPKISNPLNYAIRENYQKVIRSLAKVASAMDKPKISELILLYVNDKEFSLESNEPYAVTCWGEPAYAFLGGPLTERQLKWMMFAMNVAHVPDKESDRIRYEHDDEQTPESSENVDEMAPS</sequence>
<name>A0A8J2W8X6_9CRUS</name>
<keyword evidence="4" id="KW-1185">Reference proteome</keyword>
<dbReference type="AlphaFoldDB" id="A0A8J2W8X6"/>
<dbReference type="OrthoDB" id="6332532at2759"/>
<feature type="signal peptide" evidence="2">
    <location>
        <begin position="1"/>
        <end position="20"/>
    </location>
</feature>
<feature type="compositionally biased region" description="Acidic residues" evidence="1">
    <location>
        <begin position="470"/>
        <end position="487"/>
    </location>
</feature>
<dbReference type="Proteomes" id="UP000789390">
    <property type="component" value="Unassembled WGS sequence"/>
</dbReference>
<reference evidence="3" key="1">
    <citation type="submission" date="2021-11" db="EMBL/GenBank/DDBJ databases">
        <authorList>
            <person name="Schell T."/>
        </authorList>
    </citation>
    <scope>NUCLEOTIDE SEQUENCE</scope>
    <source>
        <strain evidence="3">M5</strain>
    </source>
</reference>
<evidence type="ECO:0000313" key="4">
    <source>
        <dbReference type="Proteomes" id="UP000789390"/>
    </source>
</evidence>
<protein>
    <submittedName>
        <fullName evidence="3">Uncharacterized protein</fullName>
    </submittedName>
</protein>
<comment type="caution">
    <text evidence="3">The sequence shown here is derived from an EMBL/GenBank/DDBJ whole genome shotgun (WGS) entry which is preliminary data.</text>
</comment>
<keyword evidence="2" id="KW-0732">Signal</keyword>
<gene>
    <name evidence="3" type="ORF">DGAL_LOCUS12793</name>
</gene>
<dbReference type="EMBL" id="CAKKLH010000292">
    <property type="protein sequence ID" value="CAH0109319.1"/>
    <property type="molecule type" value="Genomic_DNA"/>
</dbReference>
<feature type="region of interest" description="Disordered" evidence="1">
    <location>
        <begin position="462"/>
        <end position="487"/>
    </location>
</feature>
<proteinExistence type="predicted"/>
<evidence type="ECO:0000256" key="1">
    <source>
        <dbReference type="SAM" id="MobiDB-lite"/>
    </source>
</evidence>